<dbReference type="AlphaFoldDB" id="A0A177CMU1"/>
<evidence type="ECO:0000313" key="3">
    <source>
        <dbReference type="EMBL" id="OAG08210.1"/>
    </source>
</evidence>
<protein>
    <submittedName>
        <fullName evidence="3">Uncharacterized protein</fullName>
    </submittedName>
</protein>
<feature type="chain" id="PRO_5008058396" evidence="2">
    <location>
        <begin position="20"/>
        <end position="152"/>
    </location>
</feature>
<dbReference type="InParanoid" id="A0A177CMU1"/>
<gene>
    <name evidence="3" type="ORF">CC84DRAFT_1214734</name>
</gene>
<dbReference type="Proteomes" id="UP000077069">
    <property type="component" value="Unassembled WGS sequence"/>
</dbReference>
<organism evidence="3 4">
    <name type="scientific">Paraphaeosphaeria sporulosa</name>
    <dbReference type="NCBI Taxonomy" id="1460663"/>
    <lineage>
        <taxon>Eukaryota</taxon>
        <taxon>Fungi</taxon>
        <taxon>Dikarya</taxon>
        <taxon>Ascomycota</taxon>
        <taxon>Pezizomycotina</taxon>
        <taxon>Dothideomycetes</taxon>
        <taxon>Pleosporomycetidae</taxon>
        <taxon>Pleosporales</taxon>
        <taxon>Massarineae</taxon>
        <taxon>Didymosphaeriaceae</taxon>
        <taxon>Paraphaeosphaeria</taxon>
    </lineage>
</organism>
<keyword evidence="4" id="KW-1185">Reference proteome</keyword>
<reference evidence="3 4" key="1">
    <citation type="submission" date="2016-05" db="EMBL/GenBank/DDBJ databases">
        <title>Comparative analysis of secretome profiles of manganese(II)-oxidizing ascomycete fungi.</title>
        <authorList>
            <consortium name="DOE Joint Genome Institute"/>
            <person name="Zeiner C.A."/>
            <person name="Purvine S.O."/>
            <person name="Zink E.M."/>
            <person name="Wu S."/>
            <person name="Pasa-Tolic L."/>
            <person name="Chaput D.L."/>
            <person name="Haridas S."/>
            <person name="Grigoriev I.V."/>
            <person name="Santelli C.M."/>
            <person name="Hansel C.M."/>
        </authorList>
    </citation>
    <scope>NUCLEOTIDE SEQUENCE [LARGE SCALE GENOMIC DNA]</scope>
    <source>
        <strain evidence="3 4">AP3s5-JAC2a</strain>
    </source>
</reference>
<dbReference type="OrthoDB" id="3767596at2759"/>
<name>A0A177CMU1_9PLEO</name>
<dbReference type="RefSeq" id="XP_018038575.1">
    <property type="nucleotide sequence ID" value="XM_018182666.1"/>
</dbReference>
<evidence type="ECO:0000313" key="4">
    <source>
        <dbReference type="Proteomes" id="UP000077069"/>
    </source>
</evidence>
<dbReference type="EMBL" id="KV441550">
    <property type="protein sequence ID" value="OAG08210.1"/>
    <property type="molecule type" value="Genomic_DNA"/>
</dbReference>
<proteinExistence type="predicted"/>
<accession>A0A177CMU1</accession>
<evidence type="ECO:0000256" key="1">
    <source>
        <dbReference type="SAM" id="MobiDB-lite"/>
    </source>
</evidence>
<keyword evidence="2" id="KW-0732">Signal</keyword>
<dbReference type="GeneID" id="28766152"/>
<evidence type="ECO:0000256" key="2">
    <source>
        <dbReference type="SAM" id="SignalP"/>
    </source>
</evidence>
<feature type="region of interest" description="Disordered" evidence="1">
    <location>
        <begin position="111"/>
        <end position="130"/>
    </location>
</feature>
<sequence>MLLPTFIIALLAWPALVLSLSIELTPKQRNVTRGAATQFHYKPKDTVATNVTVIDTLTNKTFHVIDNAVNGTVDWTVPDDLEVRGGYFYVAARKVNNATITVTSASEFQVLDKPKPTPSKSPEHSGAWVNSPSMGTVGSMLMVGLGFLRIVI</sequence>
<feature type="signal peptide" evidence="2">
    <location>
        <begin position="1"/>
        <end position="19"/>
    </location>
</feature>